<dbReference type="GO" id="GO:0032981">
    <property type="term" value="P:mitochondrial respiratory chain complex I assembly"/>
    <property type="evidence" value="ECO:0007669"/>
    <property type="project" value="InterPro"/>
</dbReference>
<evidence type="ECO:0000313" key="6">
    <source>
        <dbReference type="EnsemblProtists" id="EKX44614"/>
    </source>
</evidence>
<gene>
    <name evidence="5" type="ORF">GUITHDRAFT_72009</name>
</gene>
<evidence type="ECO:0000256" key="3">
    <source>
        <dbReference type="ARBA" id="ARBA00023128"/>
    </source>
</evidence>
<dbReference type="Proteomes" id="UP000011087">
    <property type="component" value="Unassembled WGS sequence"/>
</dbReference>
<proteinExistence type="inferred from homology"/>
<dbReference type="KEGG" id="gtt:GUITHDRAFT_72009"/>
<dbReference type="Pfam" id="PF04430">
    <property type="entry name" value="DUF498"/>
    <property type="match status" value="1"/>
</dbReference>
<dbReference type="OMA" id="VGCGARI"/>
<dbReference type="eggNOG" id="KOG3363">
    <property type="taxonomic scope" value="Eukaryota"/>
</dbReference>
<dbReference type="EMBL" id="JH993003">
    <property type="protein sequence ID" value="EKX44614.1"/>
    <property type="molecule type" value="Genomic_DNA"/>
</dbReference>
<dbReference type="InterPro" id="IPR036748">
    <property type="entry name" value="MTH938-like_sf"/>
</dbReference>
<evidence type="ECO:0000313" key="7">
    <source>
        <dbReference type="Proteomes" id="UP000011087"/>
    </source>
</evidence>
<protein>
    <recommendedName>
        <fullName evidence="2">NADH dehydrogenase [ubiquinone] 1 alpha subcomplex assembly factor 3</fullName>
    </recommendedName>
</protein>
<evidence type="ECO:0000256" key="1">
    <source>
        <dbReference type="ARBA" id="ARBA00004173"/>
    </source>
</evidence>
<comment type="similarity">
    <text evidence="4">Belongs to the NDUFAF3 family.</text>
</comment>
<reference evidence="6" key="3">
    <citation type="submission" date="2016-03" db="UniProtKB">
        <authorList>
            <consortium name="EnsemblProtists"/>
        </authorList>
    </citation>
    <scope>IDENTIFICATION</scope>
</reference>
<accession>L1J926</accession>
<dbReference type="GeneID" id="17301371"/>
<organism evidence="5">
    <name type="scientific">Guillardia theta (strain CCMP2712)</name>
    <name type="common">Cryptophyte</name>
    <dbReference type="NCBI Taxonomy" id="905079"/>
    <lineage>
        <taxon>Eukaryota</taxon>
        <taxon>Cryptophyceae</taxon>
        <taxon>Pyrenomonadales</taxon>
        <taxon>Geminigeraceae</taxon>
        <taxon>Guillardia</taxon>
    </lineage>
</organism>
<keyword evidence="3" id="KW-0496">Mitochondrion</keyword>
<dbReference type="RefSeq" id="XP_005831594.1">
    <property type="nucleotide sequence ID" value="XM_005831537.1"/>
</dbReference>
<dbReference type="PANTHER" id="PTHR21192">
    <property type="entry name" value="NUCLEAR PROTEIN E3-3"/>
    <property type="match status" value="1"/>
</dbReference>
<dbReference type="Gene3D" id="3.40.1230.10">
    <property type="entry name" value="MTH938-like"/>
    <property type="match status" value="1"/>
</dbReference>
<dbReference type="SUPFAM" id="SSF64076">
    <property type="entry name" value="MTH938-like"/>
    <property type="match status" value="1"/>
</dbReference>
<dbReference type="PANTHER" id="PTHR21192:SF2">
    <property type="entry name" value="NADH DEHYDROGENASE [UBIQUINONE] 1 ALPHA SUBCOMPLEX ASSEMBLY FACTOR 3"/>
    <property type="match status" value="1"/>
</dbReference>
<dbReference type="InterPro" id="IPR007523">
    <property type="entry name" value="NDUFAF3/AAMDC"/>
</dbReference>
<evidence type="ECO:0000313" key="5">
    <source>
        <dbReference type="EMBL" id="EKX44614.1"/>
    </source>
</evidence>
<reference evidence="7" key="2">
    <citation type="submission" date="2012-11" db="EMBL/GenBank/DDBJ databases">
        <authorList>
            <person name="Kuo A."/>
            <person name="Curtis B.A."/>
            <person name="Tanifuji G."/>
            <person name="Burki F."/>
            <person name="Gruber A."/>
            <person name="Irimia M."/>
            <person name="Maruyama S."/>
            <person name="Arias M.C."/>
            <person name="Ball S.G."/>
            <person name="Gile G.H."/>
            <person name="Hirakawa Y."/>
            <person name="Hopkins J.F."/>
            <person name="Rensing S.A."/>
            <person name="Schmutz J."/>
            <person name="Symeonidi A."/>
            <person name="Elias M."/>
            <person name="Eveleigh R.J."/>
            <person name="Herman E.K."/>
            <person name="Klute M.J."/>
            <person name="Nakayama T."/>
            <person name="Obornik M."/>
            <person name="Reyes-Prieto A."/>
            <person name="Armbrust E.V."/>
            <person name="Aves S.J."/>
            <person name="Beiko R.G."/>
            <person name="Coutinho P."/>
            <person name="Dacks J.B."/>
            <person name="Durnford D.G."/>
            <person name="Fast N.M."/>
            <person name="Green B.R."/>
            <person name="Grisdale C."/>
            <person name="Hempe F."/>
            <person name="Henrissat B."/>
            <person name="Hoppner M.P."/>
            <person name="Ishida K.-I."/>
            <person name="Kim E."/>
            <person name="Koreny L."/>
            <person name="Kroth P.G."/>
            <person name="Liu Y."/>
            <person name="Malik S.-B."/>
            <person name="Maier U.G."/>
            <person name="McRose D."/>
            <person name="Mock T."/>
            <person name="Neilson J.A."/>
            <person name="Onodera N.T."/>
            <person name="Poole A.M."/>
            <person name="Pritham E.J."/>
            <person name="Richards T.A."/>
            <person name="Rocap G."/>
            <person name="Roy S.W."/>
            <person name="Sarai C."/>
            <person name="Schaack S."/>
            <person name="Shirato S."/>
            <person name="Slamovits C.H."/>
            <person name="Spencer D.F."/>
            <person name="Suzuki S."/>
            <person name="Worden A.Z."/>
            <person name="Zauner S."/>
            <person name="Barry K."/>
            <person name="Bell C."/>
            <person name="Bharti A.K."/>
            <person name="Crow J.A."/>
            <person name="Grimwood J."/>
            <person name="Kramer R."/>
            <person name="Lindquist E."/>
            <person name="Lucas S."/>
            <person name="Salamov A."/>
            <person name="McFadden G.I."/>
            <person name="Lane C.E."/>
            <person name="Keeling P.J."/>
            <person name="Gray M.W."/>
            <person name="Grigoriev I.V."/>
            <person name="Archibald J.M."/>
        </authorList>
    </citation>
    <scope>NUCLEOTIDE SEQUENCE</scope>
    <source>
        <strain evidence="7">CCMP2712</strain>
    </source>
</reference>
<reference evidence="5 7" key="1">
    <citation type="journal article" date="2012" name="Nature">
        <title>Algal genomes reveal evolutionary mosaicism and the fate of nucleomorphs.</title>
        <authorList>
            <consortium name="DOE Joint Genome Institute"/>
            <person name="Curtis B.A."/>
            <person name="Tanifuji G."/>
            <person name="Burki F."/>
            <person name="Gruber A."/>
            <person name="Irimia M."/>
            <person name="Maruyama S."/>
            <person name="Arias M.C."/>
            <person name="Ball S.G."/>
            <person name="Gile G.H."/>
            <person name="Hirakawa Y."/>
            <person name="Hopkins J.F."/>
            <person name="Kuo A."/>
            <person name="Rensing S.A."/>
            <person name="Schmutz J."/>
            <person name="Symeonidi A."/>
            <person name="Elias M."/>
            <person name="Eveleigh R.J."/>
            <person name="Herman E.K."/>
            <person name="Klute M.J."/>
            <person name="Nakayama T."/>
            <person name="Obornik M."/>
            <person name="Reyes-Prieto A."/>
            <person name="Armbrust E.V."/>
            <person name="Aves S.J."/>
            <person name="Beiko R.G."/>
            <person name="Coutinho P."/>
            <person name="Dacks J.B."/>
            <person name="Durnford D.G."/>
            <person name="Fast N.M."/>
            <person name="Green B.R."/>
            <person name="Grisdale C.J."/>
            <person name="Hempel F."/>
            <person name="Henrissat B."/>
            <person name="Hoppner M.P."/>
            <person name="Ishida K."/>
            <person name="Kim E."/>
            <person name="Koreny L."/>
            <person name="Kroth P.G."/>
            <person name="Liu Y."/>
            <person name="Malik S.B."/>
            <person name="Maier U.G."/>
            <person name="McRose D."/>
            <person name="Mock T."/>
            <person name="Neilson J.A."/>
            <person name="Onodera N.T."/>
            <person name="Poole A.M."/>
            <person name="Pritham E.J."/>
            <person name="Richards T.A."/>
            <person name="Rocap G."/>
            <person name="Roy S.W."/>
            <person name="Sarai C."/>
            <person name="Schaack S."/>
            <person name="Shirato S."/>
            <person name="Slamovits C.H."/>
            <person name="Spencer D.F."/>
            <person name="Suzuki S."/>
            <person name="Worden A.Z."/>
            <person name="Zauner S."/>
            <person name="Barry K."/>
            <person name="Bell C."/>
            <person name="Bharti A.K."/>
            <person name="Crow J.A."/>
            <person name="Grimwood J."/>
            <person name="Kramer R."/>
            <person name="Lindquist E."/>
            <person name="Lucas S."/>
            <person name="Salamov A."/>
            <person name="McFadden G.I."/>
            <person name="Lane C.E."/>
            <person name="Keeling P.J."/>
            <person name="Gray M.W."/>
            <person name="Grigoriev I.V."/>
            <person name="Archibald J.M."/>
        </authorList>
    </citation>
    <scope>NUCLEOTIDE SEQUENCE</scope>
    <source>
        <strain evidence="5 7">CCMP2712</strain>
    </source>
</reference>
<dbReference type="HOGENOM" id="CLU_074390_1_2_1"/>
<dbReference type="STRING" id="905079.L1J926"/>
<keyword evidence="7" id="KW-1185">Reference proteome</keyword>
<evidence type="ECO:0000256" key="4">
    <source>
        <dbReference type="ARBA" id="ARBA00049984"/>
    </source>
</evidence>
<dbReference type="PaxDb" id="55529-EKX44614"/>
<dbReference type="CDD" id="cd05125">
    <property type="entry name" value="Mth938_2P1-like"/>
    <property type="match status" value="1"/>
</dbReference>
<name>L1J926_GUITC</name>
<dbReference type="OrthoDB" id="20681at2759"/>
<dbReference type="InterPro" id="IPR034095">
    <property type="entry name" value="NDUF3"/>
</dbReference>
<dbReference type="AlphaFoldDB" id="L1J926"/>
<comment type="subcellular location">
    <subcellularLocation>
        <location evidence="1">Mitochondrion</location>
    </subcellularLocation>
</comment>
<sequence length="136" mass="14846">MTVVQSYNQYGIVVNNVILPGAVLLLPKTSFLWNVNSMEDITVDSLKVLTMLSPRIEVCILGTGNRTRRPPAELISWFGDQGISLDFMDSVNAFATFNVLTQEGRVAAAACLPVEDYEKQLEALKNASGGQPPSEK</sequence>
<dbReference type="EnsemblProtists" id="EKX44614">
    <property type="protein sequence ID" value="EKX44614"/>
    <property type="gene ID" value="GUITHDRAFT_72009"/>
</dbReference>
<dbReference type="GO" id="GO:0005743">
    <property type="term" value="C:mitochondrial inner membrane"/>
    <property type="evidence" value="ECO:0007669"/>
    <property type="project" value="TreeGrafter"/>
</dbReference>
<evidence type="ECO:0000256" key="2">
    <source>
        <dbReference type="ARBA" id="ARBA00021776"/>
    </source>
</evidence>